<protein>
    <submittedName>
        <fullName evidence="6">Uncharacterized protein</fullName>
    </submittedName>
</protein>
<keyword evidence="1" id="KW-0132">Cell division</keyword>
<dbReference type="GO" id="GO:0007062">
    <property type="term" value="P:sister chromatid cohesion"/>
    <property type="evidence" value="ECO:0007669"/>
    <property type="project" value="TreeGrafter"/>
</dbReference>
<organism evidence="6 7">
    <name type="scientific">Dibothriocephalus latus</name>
    <name type="common">Fish tapeworm</name>
    <name type="synonym">Diphyllobothrium latum</name>
    <dbReference type="NCBI Taxonomy" id="60516"/>
    <lineage>
        <taxon>Eukaryota</taxon>
        <taxon>Metazoa</taxon>
        <taxon>Spiralia</taxon>
        <taxon>Lophotrochozoa</taxon>
        <taxon>Platyhelminthes</taxon>
        <taxon>Cestoda</taxon>
        <taxon>Eucestoda</taxon>
        <taxon>Diphyllobothriidea</taxon>
        <taxon>Diphyllobothriidae</taxon>
        <taxon>Dibothriocephalus</taxon>
    </lineage>
</organism>
<accession>A0A3P7P8Q7</accession>
<dbReference type="PANTHER" id="PTHR18937:SF12">
    <property type="entry name" value="STRUCTURAL MAINTENANCE OF CHROMOSOMES PROTEIN"/>
    <property type="match status" value="1"/>
</dbReference>
<dbReference type="PANTHER" id="PTHR18937">
    <property type="entry name" value="STRUCTURAL MAINTENANCE OF CHROMOSOMES SMC FAMILY MEMBER"/>
    <property type="match status" value="1"/>
</dbReference>
<dbReference type="SUPFAM" id="SSF57997">
    <property type="entry name" value="Tropomyosin"/>
    <property type="match status" value="1"/>
</dbReference>
<evidence type="ECO:0000256" key="5">
    <source>
        <dbReference type="SAM" id="Coils"/>
    </source>
</evidence>
<proteinExistence type="predicted"/>
<dbReference type="AlphaFoldDB" id="A0A3P7P8Q7"/>
<evidence type="ECO:0000256" key="1">
    <source>
        <dbReference type="ARBA" id="ARBA00022618"/>
    </source>
</evidence>
<gene>
    <name evidence="6" type="ORF">DILT_LOCUS10267</name>
</gene>
<evidence type="ECO:0000256" key="2">
    <source>
        <dbReference type="ARBA" id="ARBA00022776"/>
    </source>
</evidence>
<keyword evidence="2" id="KW-0498">Mitosis</keyword>
<dbReference type="GO" id="GO:0005634">
    <property type="term" value="C:nucleus"/>
    <property type="evidence" value="ECO:0007669"/>
    <property type="project" value="TreeGrafter"/>
</dbReference>
<feature type="coiled-coil region" evidence="5">
    <location>
        <begin position="199"/>
        <end position="268"/>
    </location>
</feature>
<evidence type="ECO:0000256" key="3">
    <source>
        <dbReference type="ARBA" id="ARBA00023242"/>
    </source>
</evidence>
<dbReference type="GO" id="GO:0051301">
    <property type="term" value="P:cell division"/>
    <property type="evidence" value="ECO:0007669"/>
    <property type="project" value="UniProtKB-KW"/>
</dbReference>
<dbReference type="Proteomes" id="UP000281553">
    <property type="component" value="Unassembled WGS sequence"/>
</dbReference>
<evidence type="ECO:0000313" key="7">
    <source>
        <dbReference type="Proteomes" id="UP000281553"/>
    </source>
</evidence>
<dbReference type="EMBL" id="UYRU01059284">
    <property type="protein sequence ID" value="VDN14436.1"/>
    <property type="molecule type" value="Genomic_DNA"/>
</dbReference>
<keyword evidence="5" id="KW-0175">Coiled coil</keyword>
<keyword evidence="3" id="KW-0539">Nucleus</keyword>
<dbReference type="GO" id="GO:0008278">
    <property type="term" value="C:cohesin complex"/>
    <property type="evidence" value="ECO:0007669"/>
    <property type="project" value="TreeGrafter"/>
</dbReference>
<evidence type="ECO:0000313" key="6">
    <source>
        <dbReference type="EMBL" id="VDN14436.1"/>
    </source>
</evidence>
<name>A0A3P7P8Q7_DIBLA</name>
<dbReference type="GO" id="GO:0003677">
    <property type="term" value="F:DNA binding"/>
    <property type="evidence" value="ECO:0007669"/>
    <property type="project" value="TreeGrafter"/>
</dbReference>
<keyword evidence="7" id="KW-1185">Reference proteome</keyword>
<evidence type="ECO:0000256" key="4">
    <source>
        <dbReference type="ARBA" id="ARBA00023306"/>
    </source>
</evidence>
<dbReference type="OrthoDB" id="413649at2759"/>
<keyword evidence="4" id="KW-0131">Cell cycle</keyword>
<feature type="coiled-coil region" evidence="5">
    <location>
        <begin position="44"/>
        <end position="134"/>
    </location>
</feature>
<reference evidence="6 7" key="1">
    <citation type="submission" date="2018-11" db="EMBL/GenBank/DDBJ databases">
        <authorList>
            <consortium name="Pathogen Informatics"/>
        </authorList>
    </citation>
    <scope>NUCLEOTIDE SEQUENCE [LARGE SCALE GENOMIC DNA]</scope>
</reference>
<sequence>MRIARERDRKRLEFNNQLQRINNQLEYEKSRDTQANVHRWEETVTGERSEMERCKKQEKRLKEEMEVEEARKTDMEGKLTEFQQKNEQLEGELGELRRRLVSRQREVQKQQKELNQIENRLENKRSERHSLLQSAKMDDLQLPLKAGASAMPELESQLVAESEGADLNSEEMMRLYEMEAKLPLDYKQLEKPLRMIADEKEVSRKIDEMQNDIDRMANNLARIQAPNLRASAKLGNVEQRLRSTEAEFEETRRKAKRARAQFERIRRLRYNAFMNCFNSIADNIDPLYKSLSRNPGAQVSFYVSGLCLRHQQ</sequence>